<dbReference type="InterPro" id="IPR000836">
    <property type="entry name" value="PRTase_dom"/>
</dbReference>
<dbReference type="PANTHER" id="PTHR43864:SF1">
    <property type="entry name" value="XANTHINE PHOSPHORIBOSYLTRANSFERASE"/>
    <property type="match status" value="1"/>
</dbReference>
<dbReference type="GO" id="GO:0000310">
    <property type="term" value="F:xanthine phosphoribosyltransferase activity"/>
    <property type="evidence" value="ECO:0007669"/>
    <property type="project" value="UniProtKB-UniRule"/>
</dbReference>
<dbReference type="GO" id="GO:0006166">
    <property type="term" value="P:purine ribonucleoside salvage"/>
    <property type="evidence" value="ECO:0007669"/>
    <property type="project" value="UniProtKB-KW"/>
</dbReference>
<evidence type="ECO:0000259" key="6">
    <source>
        <dbReference type="Pfam" id="PF00156"/>
    </source>
</evidence>
<keyword evidence="1" id="KW-0963">Cytoplasm</keyword>
<accession>A0A2A6E3Y0</accession>
<proteinExistence type="predicted"/>
<dbReference type="Pfam" id="PF00156">
    <property type="entry name" value="Pribosyltran"/>
    <property type="match status" value="1"/>
</dbReference>
<evidence type="ECO:0000256" key="1">
    <source>
        <dbReference type="ARBA" id="ARBA00022490"/>
    </source>
</evidence>
<dbReference type="CDD" id="cd06223">
    <property type="entry name" value="PRTases_typeI"/>
    <property type="match status" value="1"/>
</dbReference>
<dbReference type="Gene3D" id="3.40.50.2020">
    <property type="match status" value="1"/>
</dbReference>
<name>A0A2A6E3Y0_9BACL</name>
<dbReference type="PANTHER" id="PTHR43864">
    <property type="entry name" value="HYPOXANTHINE/GUANINE PHOSPHORIBOSYLTRANSFERASE"/>
    <property type="match status" value="1"/>
</dbReference>
<dbReference type="EC" id="2.4.2.22" evidence="5"/>
<evidence type="ECO:0000256" key="5">
    <source>
        <dbReference type="NCBIfam" id="TIGR01744"/>
    </source>
</evidence>
<comment type="caution">
    <text evidence="7">The sequence shown here is derived from an EMBL/GenBank/DDBJ whole genome shotgun (WGS) entry which is preliminary data.</text>
</comment>
<feature type="domain" description="Phosphoribosyltransferase" evidence="6">
    <location>
        <begin position="56"/>
        <end position="168"/>
    </location>
</feature>
<sequence>MNRRTNRRTDAIRELFLKEAVALNDRVLELDRLLTHLVRPDWVRMIGQELADRFRGDAPTKVLTAESAGIAPAFAAAEELGVPLLFARRRQTLLTGEDVWHERVPSFTKGVVTDLLVPRNLLSADDRVLIVDDTIAHGDTALGLVRIVENAGARLVGFAVVVEKCFQEGARRLKDRGVRVESLVRVRSLENGLELEPEAE</sequence>
<keyword evidence="4" id="KW-0660">Purine salvage</keyword>
<dbReference type="GO" id="GO:0046110">
    <property type="term" value="P:xanthine metabolic process"/>
    <property type="evidence" value="ECO:0007669"/>
    <property type="project" value="UniProtKB-UniRule"/>
</dbReference>
<evidence type="ECO:0000256" key="2">
    <source>
        <dbReference type="ARBA" id="ARBA00022676"/>
    </source>
</evidence>
<evidence type="ECO:0000256" key="4">
    <source>
        <dbReference type="ARBA" id="ARBA00022726"/>
    </source>
</evidence>
<dbReference type="EMBL" id="MOXJ01000002">
    <property type="protein sequence ID" value="PDO11526.1"/>
    <property type="molecule type" value="Genomic_DNA"/>
</dbReference>
<keyword evidence="3 7" id="KW-0808">Transferase</keyword>
<evidence type="ECO:0000313" key="8">
    <source>
        <dbReference type="Proteomes" id="UP000243688"/>
    </source>
</evidence>
<gene>
    <name evidence="7" type="ORF">BLM47_02035</name>
</gene>
<dbReference type="NCBIfam" id="TIGR01744">
    <property type="entry name" value="XPRTase"/>
    <property type="match status" value="1"/>
</dbReference>
<dbReference type="AlphaFoldDB" id="A0A2A6E3Y0"/>
<reference evidence="7 8" key="1">
    <citation type="submission" date="2016-12" db="EMBL/GenBank/DDBJ databases">
        <title>Candidatus Reconcilibacillus cellulovorans genome.</title>
        <authorList>
            <person name="Kolinko S."/>
            <person name="Wu Y.-W."/>
            <person name="Tachea F."/>
            <person name="Denzel E."/>
            <person name="Hiras J."/>
            <person name="Baecker N."/>
            <person name="Chan L.J."/>
            <person name="Eichorst S.A."/>
            <person name="Frey D."/>
            <person name="Adams P.D."/>
            <person name="Pray T."/>
            <person name="Tanjore D."/>
            <person name="Petzold C.J."/>
            <person name="Gladden J.M."/>
            <person name="Simmons B.A."/>
            <person name="Singer S.W."/>
        </authorList>
    </citation>
    <scope>NUCLEOTIDE SEQUENCE [LARGE SCALE GENOMIC DNA]</scope>
    <source>
        <strain evidence="7">JTherm</strain>
    </source>
</reference>
<organism evidence="7 8">
    <name type="scientific">Candidatus Reconcilbacillus cellulovorans</name>
    <dbReference type="NCBI Taxonomy" id="1906605"/>
    <lineage>
        <taxon>Bacteria</taxon>
        <taxon>Bacillati</taxon>
        <taxon>Bacillota</taxon>
        <taxon>Bacilli</taxon>
        <taxon>Bacillales</taxon>
        <taxon>Paenibacillaceae</taxon>
        <taxon>Candidatus Reconcilbacillus</taxon>
    </lineage>
</organism>
<dbReference type="NCBIfam" id="NF006671">
    <property type="entry name" value="PRK09219.1"/>
    <property type="match status" value="1"/>
</dbReference>
<dbReference type="SUPFAM" id="SSF53271">
    <property type="entry name" value="PRTase-like"/>
    <property type="match status" value="1"/>
</dbReference>
<dbReference type="InterPro" id="IPR029057">
    <property type="entry name" value="PRTase-like"/>
</dbReference>
<keyword evidence="2 7" id="KW-0328">Glycosyltransferase</keyword>
<dbReference type="Proteomes" id="UP000243688">
    <property type="component" value="Unassembled WGS sequence"/>
</dbReference>
<evidence type="ECO:0000256" key="3">
    <source>
        <dbReference type="ARBA" id="ARBA00022679"/>
    </source>
</evidence>
<dbReference type="InterPro" id="IPR010079">
    <property type="entry name" value="Xanthine_PRibTrfase"/>
</dbReference>
<evidence type="ECO:0000313" key="7">
    <source>
        <dbReference type="EMBL" id="PDO11526.1"/>
    </source>
</evidence>
<dbReference type="InterPro" id="IPR050118">
    <property type="entry name" value="Pur/Pyrimidine_PRTase"/>
</dbReference>
<protein>
    <recommendedName>
        <fullName evidence="5">Xanthine phosphoribosyltransferase</fullName>
        <ecNumber evidence="5">2.4.2.22</ecNumber>
    </recommendedName>
</protein>